<name>A0A8J2X046_9STRA</name>
<keyword evidence="2" id="KW-1185">Reference proteome</keyword>
<evidence type="ECO:0000313" key="2">
    <source>
        <dbReference type="Proteomes" id="UP000789595"/>
    </source>
</evidence>
<accession>A0A8J2X046</accession>
<dbReference type="AlphaFoldDB" id="A0A8J2X046"/>
<dbReference type="Proteomes" id="UP000789595">
    <property type="component" value="Unassembled WGS sequence"/>
</dbReference>
<comment type="caution">
    <text evidence="1">The sequence shown here is derived from an EMBL/GenBank/DDBJ whole genome shotgun (WGS) entry which is preliminary data.</text>
</comment>
<gene>
    <name evidence="1" type="ORF">PECAL_4P19010</name>
</gene>
<dbReference type="EMBL" id="CAKKNE010000004">
    <property type="protein sequence ID" value="CAH0374604.1"/>
    <property type="molecule type" value="Genomic_DNA"/>
</dbReference>
<evidence type="ECO:0000313" key="1">
    <source>
        <dbReference type="EMBL" id="CAH0374604.1"/>
    </source>
</evidence>
<reference evidence="1" key="1">
    <citation type="submission" date="2021-11" db="EMBL/GenBank/DDBJ databases">
        <authorList>
            <consortium name="Genoscope - CEA"/>
            <person name="William W."/>
        </authorList>
    </citation>
    <scope>NUCLEOTIDE SEQUENCE</scope>
</reference>
<sequence>MRQYLRQMDGNTLVRLDDSVEAVTPLGGDRYEAAITSVGFFGLLACKPVATLRVERTGAGIRYVTEKCQMVFSGPLRRLVSGLAGIGVEACTELSARDGKLEATGDFALTLPLPRWWPVPDRAMVRGEGMIRGIVEKDTRLTVERLISSVS</sequence>
<protein>
    <submittedName>
        <fullName evidence="1">Uncharacterized protein</fullName>
    </submittedName>
</protein>
<organism evidence="1 2">
    <name type="scientific">Pelagomonas calceolata</name>
    <dbReference type="NCBI Taxonomy" id="35677"/>
    <lineage>
        <taxon>Eukaryota</taxon>
        <taxon>Sar</taxon>
        <taxon>Stramenopiles</taxon>
        <taxon>Ochrophyta</taxon>
        <taxon>Pelagophyceae</taxon>
        <taxon>Pelagomonadales</taxon>
        <taxon>Pelagomonadaceae</taxon>
        <taxon>Pelagomonas</taxon>
    </lineage>
</organism>
<proteinExistence type="predicted"/>